<dbReference type="EMBL" id="BSXG01000322">
    <property type="protein sequence ID" value="GME37351.1"/>
    <property type="molecule type" value="Genomic_DNA"/>
</dbReference>
<dbReference type="Proteomes" id="UP001165186">
    <property type="component" value="Unassembled WGS sequence"/>
</dbReference>
<reference evidence="1" key="1">
    <citation type="submission" date="2024-09" db="EMBL/GenBank/DDBJ databases">
        <title>Draft Genome Sequences of Neofusicoccum parvum.</title>
        <authorList>
            <person name="Ashida A."/>
            <person name="Camagna M."/>
            <person name="Tanaka A."/>
            <person name="Takemoto D."/>
        </authorList>
    </citation>
    <scope>NUCLEOTIDE SEQUENCE</scope>
    <source>
        <strain evidence="1">PPO83</strain>
    </source>
</reference>
<evidence type="ECO:0000313" key="2">
    <source>
        <dbReference type="Proteomes" id="UP001165186"/>
    </source>
</evidence>
<comment type="caution">
    <text evidence="1">The sequence shown here is derived from an EMBL/GenBank/DDBJ whole genome shotgun (WGS) entry which is preliminary data.</text>
</comment>
<sequence>MDRADLEQVHREEHAPRAENHDAEGGLQSWLTVAGSALVYFASFGYMNSFGFFQDYYQHGYLENYAPSSIAFIGTLQLGLMNLVGPVAGVLFDAYGLNWLYPVAAAGTIVSCVGLSFTQRGQIWQQFLSQGVLFGLTVAFGTQTALAVAGQHFRRRRSFAMGIVAGGSSAGGVCLPIMFSRLVPLIGFGWAVRIAALILLCCYVIAILISRPKLAPKRLKSAADVFDFSGFRDMRYSVLAAANLVGNLGLYVPYYYIGKPFWSTVSYLLPLINASSFFGRIIGGFAADHTGRLNILYPVTTLSGVLCLTTWLPASNPTTVIAFTCLYGFCSGIFISVMPSAVAQISPEEKIGARLGAFSSVSAVAVLIGTPIGGSFVKNGTLDEYEKLIVYAGVTTTTAGLLILAARLLCERDLRKRW</sequence>
<evidence type="ECO:0000313" key="1">
    <source>
        <dbReference type="EMBL" id="GME37351.1"/>
    </source>
</evidence>
<gene>
    <name evidence="1" type="primary">g7754</name>
    <name evidence="1" type="ORF">NpPPO83_00007754</name>
</gene>
<accession>A0ACB5SEX8</accession>
<name>A0ACB5SEX8_9PEZI</name>
<proteinExistence type="predicted"/>
<organism evidence="1 2">
    <name type="scientific">Neofusicoccum parvum</name>
    <dbReference type="NCBI Taxonomy" id="310453"/>
    <lineage>
        <taxon>Eukaryota</taxon>
        <taxon>Fungi</taxon>
        <taxon>Dikarya</taxon>
        <taxon>Ascomycota</taxon>
        <taxon>Pezizomycotina</taxon>
        <taxon>Dothideomycetes</taxon>
        <taxon>Dothideomycetes incertae sedis</taxon>
        <taxon>Botryosphaeriales</taxon>
        <taxon>Botryosphaeriaceae</taxon>
        <taxon>Neofusicoccum</taxon>
    </lineage>
</organism>
<keyword evidence="2" id="KW-1185">Reference proteome</keyword>
<protein>
    <submittedName>
        <fullName evidence="1">Mfs general substrate transporter</fullName>
    </submittedName>
</protein>